<name>A0ABW0ZC22_9ACTN</name>
<proteinExistence type="predicted"/>
<dbReference type="RefSeq" id="WP_390320635.1">
    <property type="nucleotide sequence ID" value="NZ_JBHSPB010000024.1"/>
</dbReference>
<feature type="region of interest" description="Disordered" evidence="1">
    <location>
        <begin position="244"/>
        <end position="303"/>
    </location>
</feature>
<evidence type="ECO:0000313" key="3">
    <source>
        <dbReference type="Proteomes" id="UP001596083"/>
    </source>
</evidence>
<dbReference type="EMBL" id="JBHSPB010000024">
    <property type="protein sequence ID" value="MFC5724135.1"/>
    <property type="molecule type" value="Genomic_DNA"/>
</dbReference>
<keyword evidence="3" id="KW-1185">Reference proteome</keyword>
<evidence type="ECO:0000313" key="2">
    <source>
        <dbReference type="EMBL" id="MFC5724135.1"/>
    </source>
</evidence>
<organism evidence="2 3">
    <name type="scientific">Streptomyces gamaensis</name>
    <dbReference type="NCBI Taxonomy" id="1763542"/>
    <lineage>
        <taxon>Bacteria</taxon>
        <taxon>Bacillati</taxon>
        <taxon>Actinomycetota</taxon>
        <taxon>Actinomycetes</taxon>
        <taxon>Kitasatosporales</taxon>
        <taxon>Streptomycetaceae</taxon>
        <taxon>Streptomyces</taxon>
    </lineage>
</organism>
<dbReference type="Proteomes" id="UP001596083">
    <property type="component" value="Unassembled WGS sequence"/>
</dbReference>
<feature type="compositionally biased region" description="Gly residues" evidence="1">
    <location>
        <begin position="279"/>
        <end position="293"/>
    </location>
</feature>
<sequence>MSDCRDPFSVCYPALLPWAQPSRQDDLPRAVRAAVERSLVVLWGHIDPQKPATDADVQAIVAARDAYVQGWFDAVIRPAAHYPTNNNRGWPSSLGAWLDASQSHGRGRAFRRTIAENLDFFASFPFRETLELVEHAEQTVRRTTGTPRQRAADATAGALQWAWARHTDRLGWDDAEWYQYVQVNELIGWTTAALQLPGARPSRAAGRVEEIAGQKWHDWSPRTSDELPAPFIAQAAQAVADCVNTSTAPPTPTTPEKKTSSQPRPEPASTARGVADSGRGMGTGTAPGDGSVGGLSVAGAGQS</sequence>
<protein>
    <submittedName>
        <fullName evidence="2">Uncharacterized protein</fullName>
    </submittedName>
</protein>
<accession>A0ABW0ZC22</accession>
<gene>
    <name evidence="2" type="ORF">ACFP1Z_28600</name>
</gene>
<evidence type="ECO:0000256" key="1">
    <source>
        <dbReference type="SAM" id="MobiDB-lite"/>
    </source>
</evidence>
<feature type="compositionally biased region" description="Low complexity" evidence="1">
    <location>
        <begin position="294"/>
        <end position="303"/>
    </location>
</feature>
<comment type="caution">
    <text evidence="2">The sequence shown here is derived from an EMBL/GenBank/DDBJ whole genome shotgun (WGS) entry which is preliminary data.</text>
</comment>
<reference evidence="3" key="1">
    <citation type="journal article" date="2019" name="Int. J. Syst. Evol. Microbiol.">
        <title>The Global Catalogue of Microorganisms (GCM) 10K type strain sequencing project: providing services to taxonomists for standard genome sequencing and annotation.</title>
        <authorList>
            <consortium name="The Broad Institute Genomics Platform"/>
            <consortium name="The Broad Institute Genome Sequencing Center for Infectious Disease"/>
            <person name="Wu L."/>
            <person name="Ma J."/>
        </authorList>
    </citation>
    <scope>NUCLEOTIDE SEQUENCE [LARGE SCALE GENOMIC DNA]</scope>
    <source>
        <strain evidence="3">CGMCC 4.7304</strain>
    </source>
</reference>